<comment type="caution">
    <text evidence="3">The sequence shown here is derived from an EMBL/GenBank/DDBJ whole genome shotgun (WGS) entry which is preliminary data.</text>
</comment>
<organism evidence="3 4">
    <name type="scientific">Kipferlia bialata</name>
    <dbReference type="NCBI Taxonomy" id="797122"/>
    <lineage>
        <taxon>Eukaryota</taxon>
        <taxon>Metamonada</taxon>
        <taxon>Carpediemonas-like organisms</taxon>
        <taxon>Kipferlia</taxon>
    </lineage>
</organism>
<protein>
    <recommendedName>
        <fullName evidence="2">Threonyl/alanyl tRNA synthetase SAD domain-containing protein</fullName>
    </recommendedName>
</protein>
<dbReference type="PANTHER" id="PTHR11451">
    <property type="entry name" value="THREONINE-TRNA LIGASE"/>
    <property type="match status" value="1"/>
</dbReference>
<dbReference type="GO" id="GO:0006435">
    <property type="term" value="P:threonyl-tRNA aminoacylation"/>
    <property type="evidence" value="ECO:0007669"/>
    <property type="project" value="TreeGrafter"/>
</dbReference>
<evidence type="ECO:0000256" key="1">
    <source>
        <dbReference type="ARBA" id="ARBA00022917"/>
    </source>
</evidence>
<dbReference type="AlphaFoldDB" id="A0A9K3DB91"/>
<dbReference type="Pfam" id="PF07973">
    <property type="entry name" value="tRNA_SAD"/>
    <property type="match status" value="1"/>
</dbReference>
<dbReference type="InterPro" id="IPR018163">
    <property type="entry name" value="Thr/Ala-tRNA-synth_IIc_edit"/>
</dbReference>
<feature type="non-terminal residue" evidence="3">
    <location>
        <position position="88"/>
    </location>
</feature>
<dbReference type="GO" id="GO:0005524">
    <property type="term" value="F:ATP binding"/>
    <property type="evidence" value="ECO:0007669"/>
    <property type="project" value="InterPro"/>
</dbReference>
<dbReference type="SUPFAM" id="SSF55186">
    <property type="entry name" value="ThrRS/AlaRS common domain"/>
    <property type="match status" value="1"/>
</dbReference>
<dbReference type="OrthoDB" id="5423599at2759"/>
<dbReference type="Gene3D" id="3.30.980.10">
    <property type="entry name" value="Threonyl-trna Synthetase, Chain A, domain 2"/>
    <property type="match status" value="1"/>
</dbReference>
<feature type="non-terminal residue" evidence="3">
    <location>
        <position position="1"/>
    </location>
</feature>
<evidence type="ECO:0000313" key="3">
    <source>
        <dbReference type="EMBL" id="GIQ91967.1"/>
    </source>
</evidence>
<keyword evidence="1" id="KW-0648">Protein biosynthesis</keyword>
<dbReference type="GO" id="GO:0004829">
    <property type="term" value="F:threonine-tRNA ligase activity"/>
    <property type="evidence" value="ECO:0007669"/>
    <property type="project" value="TreeGrafter"/>
</dbReference>
<sequence length="88" mass="10102">KMKELIKANVDFLRMDVSKEDALRMFAYNKYKVELINSRIADGETASVFRCGNFIDLCRGPHVARTGLVKALWIQRSSGCYWKGDQAR</sequence>
<dbReference type="EMBL" id="BDIP01008698">
    <property type="protein sequence ID" value="GIQ91967.1"/>
    <property type="molecule type" value="Genomic_DNA"/>
</dbReference>
<gene>
    <name evidence="3" type="ORF">KIPB_015473</name>
</gene>
<dbReference type="PANTHER" id="PTHR11451:SF46">
    <property type="entry name" value="THREONINE--TRNA LIGASE"/>
    <property type="match status" value="1"/>
</dbReference>
<feature type="domain" description="Threonyl/alanyl tRNA synthetase SAD" evidence="2">
    <location>
        <begin position="46"/>
        <end position="88"/>
    </location>
</feature>
<name>A0A9K3DB91_9EUKA</name>
<dbReference type="InterPro" id="IPR012947">
    <property type="entry name" value="tRNA_SAD"/>
</dbReference>
<proteinExistence type="predicted"/>
<accession>A0A9K3DB91</accession>
<dbReference type="GO" id="GO:0005739">
    <property type="term" value="C:mitochondrion"/>
    <property type="evidence" value="ECO:0007669"/>
    <property type="project" value="TreeGrafter"/>
</dbReference>
<reference evidence="3 4" key="1">
    <citation type="journal article" date="2018" name="PLoS ONE">
        <title>The draft genome of Kipferlia bialata reveals reductive genome evolution in fornicate parasites.</title>
        <authorList>
            <person name="Tanifuji G."/>
            <person name="Takabayashi S."/>
            <person name="Kume K."/>
            <person name="Takagi M."/>
            <person name="Nakayama T."/>
            <person name="Kamikawa R."/>
            <person name="Inagaki Y."/>
            <person name="Hashimoto T."/>
        </authorList>
    </citation>
    <scope>NUCLEOTIDE SEQUENCE [LARGE SCALE GENOMIC DNA]</scope>
    <source>
        <strain evidence="3">NY0173</strain>
    </source>
</reference>
<dbReference type="Proteomes" id="UP000265618">
    <property type="component" value="Unassembled WGS sequence"/>
</dbReference>
<dbReference type="SMART" id="SM00863">
    <property type="entry name" value="tRNA_SAD"/>
    <property type="match status" value="1"/>
</dbReference>
<evidence type="ECO:0000313" key="4">
    <source>
        <dbReference type="Proteomes" id="UP000265618"/>
    </source>
</evidence>
<evidence type="ECO:0000259" key="2">
    <source>
        <dbReference type="SMART" id="SM00863"/>
    </source>
</evidence>
<keyword evidence="4" id="KW-1185">Reference proteome</keyword>